<dbReference type="RefSeq" id="WP_099382794.1">
    <property type="nucleotide sequence ID" value="NZ_PEBD01000008.1"/>
</dbReference>
<dbReference type="PROSITE" id="PS50977">
    <property type="entry name" value="HTH_TETR_2"/>
    <property type="match status" value="1"/>
</dbReference>
<dbReference type="EMBL" id="PEBD01000008">
    <property type="protein sequence ID" value="PHV66772.1"/>
    <property type="molecule type" value="Genomic_DNA"/>
</dbReference>
<gene>
    <name evidence="4" type="ORF">CSW57_10895</name>
</gene>
<protein>
    <submittedName>
        <fullName evidence="4">TetR family transcriptional regulator</fullName>
    </submittedName>
</protein>
<dbReference type="Proteomes" id="UP000225108">
    <property type="component" value="Unassembled WGS sequence"/>
</dbReference>
<keyword evidence="1 2" id="KW-0238">DNA-binding</keyword>
<comment type="caution">
    <text evidence="4">The sequence shown here is derived from an EMBL/GenBank/DDBJ whole genome shotgun (WGS) entry which is preliminary data.</text>
</comment>
<dbReference type="PANTHER" id="PTHR30055:SF153">
    <property type="entry name" value="HTH-TYPE TRANSCRIPTIONAL REPRESSOR RV3405C"/>
    <property type="match status" value="1"/>
</dbReference>
<evidence type="ECO:0000313" key="5">
    <source>
        <dbReference type="Proteomes" id="UP000225108"/>
    </source>
</evidence>
<dbReference type="AlphaFoldDB" id="A0A2G3PNY0"/>
<dbReference type="SUPFAM" id="SSF46689">
    <property type="entry name" value="Homeodomain-like"/>
    <property type="match status" value="1"/>
</dbReference>
<dbReference type="InterPro" id="IPR050109">
    <property type="entry name" value="HTH-type_TetR-like_transc_reg"/>
</dbReference>
<dbReference type="PANTHER" id="PTHR30055">
    <property type="entry name" value="HTH-TYPE TRANSCRIPTIONAL REGULATOR RUTR"/>
    <property type="match status" value="1"/>
</dbReference>
<dbReference type="InterPro" id="IPR001647">
    <property type="entry name" value="HTH_TetR"/>
</dbReference>
<accession>A0A2G3PNY0</accession>
<evidence type="ECO:0000256" key="2">
    <source>
        <dbReference type="PROSITE-ProRule" id="PRU00335"/>
    </source>
</evidence>
<dbReference type="Gene3D" id="1.10.10.60">
    <property type="entry name" value="Homeodomain-like"/>
    <property type="match status" value="1"/>
</dbReference>
<name>A0A2G3PNY0_WILMA</name>
<organism evidence="4 5">
    <name type="scientific">Williamsia marianensis</name>
    <dbReference type="NCBI Taxonomy" id="85044"/>
    <lineage>
        <taxon>Bacteria</taxon>
        <taxon>Bacillati</taxon>
        <taxon>Actinomycetota</taxon>
        <taxon>Actinomycetes</taxon>
        <taxon>Mycobacteriales</taxon>
        <taxon>Nocardiaceae</taxon>
        <taxon>Williamsia</taxon>
    </lineage>
</organism>
<evidence type="ECO:0000259" key="3">
    <source>
        <dbReference type="PROSITE" id="PS50977"/>
    </source>
</evidence>
<dbReference type="GO" id="GO:0003700">
    <property type="term" value="F:DNA-binding transcription factor activity"/>
    <property type="evidence" value="ECO:0007669"/>
    <property type="project" value="TreeGrafter"/>
</dbReference>
<reference evidence="4 5" key="1">
    <citation type="submission" date="2017-10" db="EMBL/GenBank/DDBJ databases">
        <title>The draft genome sequence of Williamsia sp. BULT 1.1 isolated from the semi-arid grassland soils from South Africa.</title>
        <authorList>
            <person name="Kabwe M.H."/>
            <person name="Govender N."/>
            <person name="Mutseka Lunga P."/>
            <person name="Vikram S."/>
            <person name="Makhalanyane T.P."/>
        </authorList>
    </citation>
    <scope>NUCLEOTIDE SEQUENCE [LARGE SCALE GENOMIC DNA]</scope>
    <source>
        <strain evidence="4 5">BULT 1.1</strain>
    </source>
</reference>
<dbReference type="SUPFAM" id="SSF48498">
    <property type="entry name" value="Tetracyclin repressor-like, C-terminal domain"/>
    <property type="match status" value="1"/>
</dbReference>
<evidence type="ECO:0000313" key="4">
    <source>
        <dbReference type="EMBL" id="PHV66772.1"/>
    </source>
</evidence>
<evidence type="ECO:0000256" key="1">
    <source>
        <dbReference type="ARBA" id="ARBA00023125"/>
    </source>
</evidence>
<feature type="DNA-binding region" description="H-T-H motif" evidence="2">
    <location>
        <begin position="37"/>
        <end position="56"/>
    </location>
</feature>
<dbReference type="InterPro" id="IPR036271">
    <property type="entry name" value="Tet_transcr_reg_TetR-rel_C_sf"/>
</dbReference>
<sequence>MSIRHAKIAAVGDPSVADRVLDAARTCLVRAEGGKITLAEVARLAGVSRPTVYRRWPDVQSVTADLVTREMSRVISSEPAQGTSLGDKVDRIVAVADAIRHNDLFAALWSEPSAALAPYVFVRFGRSQQAVLALLNRTIADGQRRGDIRDGDPGQLATMVLLICQSTIQSHAIVEPILGERWSPELRHALMSYLRSAP</sequence>
<proteinExistence type="predicted"/>
<dbReference type="Gene3D" id="1.10.357.10">
    <property type="entry name" value="Tetracycline Repressor, domain 2"/>
    <property type="match status" value="1"/>
</dbReference>
<feature type="domain" description="HTH tetR-type" evidence="3">
    <location>
        <begin position="14"/>
        <end position="74"/>
    </location>
</feature>
<dbReference type="GO" id="GO:0000976">
    <property type="term" value="F:transcription cis-regulatory region binding"/>
    <property type="evidence" value="ECO:0007669"/>
    <property type="project" value="TreeGrafter"/>
</dbReference>
<dbReference type="InterPro" id="IPR009057">
    <property type="entry name" value="Homeodomain-like_sf"/>
</dbReference>